<feature type="chain" id="PRO_5032947069" description="Glycoside hydrolase family 42 N-terminal domain-containing protein" evidence="3">
    <location>
        <begin position="20"/>
        <end position="1351"/>
    </location>
</feature>
<dbReference type="PANTHER" id="PTHR36447">
    <property type="entry name" value="BETA-GALACTOSIDASE GANA"/>
    <property type="match status" value="1"/>
</dbReference>
<evidence type="ECO:0000256" key="3">
    <source>
        <dbReference type="SAM" id="SignalP"/>
    </source>
</evidence>
<dbReference type="Gene3D" id="3.20.20.80">
    <property type="entry name" value="Glycosidases"/>
    <property type="match status" value="1"/>
</dbReference>
<evidence type="ECO:0000259" key="4">
    <source>
        <dbReference type="Pfam" id="PF02449"/>
    </source>
</evidence>
<evidence type="ECO:0000313" key="5">
    <source>
        <dbReference type="EMBL" id="MST97636.1"/>
    </source>
</evidence>
<dbReference type="SUPFAM" id="SSF51445">
    <property type="entry name" value="(Trans)glycosidases"/>
    <property type="match status" value="2"/>
</dbReference>
<sequence>MRKWFSFCIGLLLFGAAAAEEKLFAEFGELEAPVLFPKGAPVTIDAHGNYCLDGRPRFLLGAQVPNKIVGSMAPTQGYPDSLKWLYEQVIDYEAAQRVGFDTLSFFASEKWVKEIDGGYESFLFDDETRDALDRLRREIGLPLQVDFTCAPWSHGLFLAAKEKYKDQIPLSAYNSRGSMSDSNHWTPYCLADPAGRELYRKMWRSGAQELKASGGRALMYELFNEPAYHDPCPANRSRFVAYLREKFKTVDAVNRCWGSSYATLEEIGEFRDRTDQPGLYVEWSKFMEREFLNLCREGMEIIRSIDPEARFCIQPPGADNYRTLPKNHVNLFEINKFCATVSTSTGGGISFGRGLLRKSDALIDTPMPEPAFREDLLQRRFFRAIADGKPVHDGETYTKQDYASLHGTLWLQLVRGGNAGYLFLWCKRAWDPRWTPPGSPEGGRRLAELMQFHILNPWAFPTEGLKAIMDVKKEMLALDDLFVPRQNYRRPEIGLLLSYPTERRAPAIGNTVKNEVRDTATMLDFLHYPYGVLLEEQTERFTPERFPVLIASGIRNIYPGTEALLRRYVNDGGILIASLEALPEDEYGKKLEWRGIFDSLKTEPVKAGSPQTLEFRIPASVRIPGAVRVRDFAAITAGKEWRVLASAGGRPAIVERDCGKGKVIFIGVQSLDYHLAAIYDALLSSAGRRPMAELSAPGGNELVPNVELHQVNHDSLTGCFAFNLDRYPKLAELKLPAGEAAIDPLTRELLPVTSGRALVYLPPRFRALVVTGSEAALRKRFPGAKRIGAGMLEARRAEADKQLENERKPPEAEFRHSPDSRFTRILDLRKFCNRPFTDSVAGDGRGGWTDQGAENSLDGVPWGIQEFCGVPTEILRFDETENRTCIVLDSRNLAPGFGAKEVRGIPLGGRLKNLYFFHCTAWTDDKEAYRFIVRYDDGSSLAVPVVCRKQVGDWWLGVTPHAGTEFRPAFRNTLGRGFHIWKWENPAPEKNAVAMDIVSAGGASIPVIVGITAEFVDPAAARNTRLSCEGWTGYGWFGCKAKWSAGTLEVGLDEQKKDWCGFNLALPETVKLDTRKIDPAAAFLSFRINGSDDAWGRHTGGQSLQVSLAGIRSGADFRSAQARIGGFLTAGDSGIDGDPATFQEVRIPLVKFFPDGMPEQIKNISFQFTGIAPAAGVKIRELALELPAEAVLRQAPPEEFRFEEWGTSGFLGCRGVWNGGRLQIQLDGKAKQNWCGLSLRAPENRPAGLEGADPALSFLRFRINGGPSGGQKLQAAFSGEGMESQKVWIADYLPGKKIDGDSATFQEVRIPLRKFFPEKLPAELRRLVIQFIDVPPAEGVEISELVLEVQK</sequence>
<dbReference type="CDD" id="cd03143">
    <property type="entry name" value="A4_beta-galactosidase_middle_domain"/>
    <property type="match status" value="1"/>
</dbReference>
<keyword evidence="6" id="KW-1185">Reference proteome</keyword>
<dbReference type="GO" id="GO:0004565">
    <property type="term" value="F:beta-galactosidase activity"/>
    <property type="evidence" value="ECO:0007669"/>
    <property type="project" value="InterPro"/>
</dbReference>
<evidence type="ECO:0000313" key="6">
    <source>
        <dbReference type="Proteomes" id="UP000435649"/>
    </source>
</evidence>
<dbReference type="GO" id="GO:0005975">
    <property type="term" value="P:carbohydrate metabolic process"/>
    <property type="evidence" value="ECO:0007669"/>
    <property type="project" value="InterPro"/>
</dbReference>
<gene>
    <name evidence="5" type="ORF">FYJ85_11365</name>
</gene>
<keyword evidence="2" id="KW-0326">Glycosidase</keyword>
<reference evidence="5 6" key="1">
    <citation type="submission" date="2019-08" db="EMBL/GenBank/DDBJ databases">
        <title>In-depth cultivation of the pig gut microbiome towards novel bacterial diversity and tailored functional studies.</title>
        <authorList>
            <person name="Wylensek D."/>
            <person name="Hitch T.C.A."/>
            <person name="Clavel T."/>
        </authorList>
    </citation>
    <scope>NUCLEOTIDE SEQUENCE [LARGE SCALE GENOMIC DNA]</scope>
    <source>
        <strain evidence="5 6">BBE-744-WT-12</strain>
    </source>
</reference>
<dbReference type="GO" id="GO:0009341">
    <property type="term" value="C:beta-galactosidase complex"/>
    <property type="evidence" value="ECO:0007669"/>
    <property type="project" value="InterPro"/>
</dbReference>
<dbReference type="EMBL" id="VUNS01000011">
    <property type="protein sequence ID" value="MST97636.1"/>
    <property type="molecule type" value="Genomic_DNA"/>
</dbReference>
<feature type="domain" description="Glycoside hydrolase family 42 N-terminal" evidence="4">
    <location>
        <begin position="174"/>
        <end position="309"/>
    </location>
</feature>
<dbReference type="InterPro" id="IPR029062">
    <property type="entry name" value="Class_I_gatase-like"/>
</dbReference>
<proteinExistence type="predicted"/>
<protein>
    <recommendedName>
        <fullName evidence="4">Glycoside hydrolase family 42 N-terminal domain-containing protein</fullName>
    </recommendedName>
</protein>
<name>A0A844G2P1_9BACT</name>
<dbReference type="SUPFAM" id="SSF52317">
    <property type="entry name" value="Class I glutamine amidotransferase-like"/>
    <property type="match status" value="1"/>
</dbReference>
<organism evidence="5 6">
    <name type="scientific">Victivallis lenta</name>
    <dbReference type="NCBI Taxonomy" id="2606640"/>
    <lineage>
        <taxon>Bacteria</taxon>
        <taxon>Pseudomonadati</taxon>
        <taxon>Lentisphaerota</taxon>
        <taxon>Lentisphaeria</taxon>
        <taxon>Victivallales</taxon>
        <taxon>Victivallaceae</taxon>
        <taxon>Victivallis</taxon>
    </lineage>
</organism>
<dbReference type="PANTHER" id="PTHR36447:SF1">
    <property type="entry name" value="BETA-GALACTOSIDASE GANA"/>
    <property type="match status" value="1"/>
</dbReference>
<dbReference type="Proteomes" id="UP000435649">
    <property type="component" value="Unassembled WGS sequence"/>
</dbReference>
<accession>A0A844G2P1</accession>
<evidence type="ECO:0000256" key="1">
    <source>
        <dbReference type="ARBA" id="ARBA00022801"/>
    </source>
</evidence>
<dbReference type="Gene3D" id="3.40.50.880">
    <property type="match status" value="1"/>
</dbReference>
<comment type="caution">
    <text evidence="5">The sequence shown here is derived from an EMBL/GenBank/DDBJ whole genome shotgun (WGS) entry which is preliminary data.</text>
</comment>
<dbReference type="RefSeq" id="WP_154418651.1">
    <property type="nucleotide sequence ID" value="NZ_VUNS01000011.1"/>
</dbReference>
<keyword evidence="1" id="KW-0378">Hydrolase</keyword>
<evidence type="ECO:0000256" key="2">
    <source>
        <dbReference type="ARBA" id="ARBA00023295"/>
    </source>
</evidence>
<dbReference type="InterPro" id="IPR017853">
    <property type="entry name" value="GH"/>
</dbReference>
<feature type="signal peptide" evidence="3">
    <location>
        <begin position="1"/>
        <end position="19"/>
    </location>
</feature>
<dbReference type="InterPro" id="IPR003476">
    <property type="entry name" value="Glyco_hydro_42"/>
</dbReference>
<dbReference type="Pfam" id="PF02449">
    <property type="entry name" value="Glyco_hydro_42"/>
    <property type="match status" value="1"/>
</dbReference>
<dbReference type="InterPro" id="IPR013529">
    <property type="entry name" value="Glyco_hydro_42_N"/>
</dbReference>
<keyword evidence="3" id="KW-0732">Signal</keyword>